<organism evidence="2 3">
    <name type="scientific">Mycolicibacterium pulveris</name>
    <name type="common">Mycobacterium pulveris</name>
    <dbReference type="NCBI Taxonomy" id="36813"/>
    <lineage>
        <taxon>Bacteria</taxon>
        <taxon>Bacillati</taxon>
        <taxon>Actinomycetota</taxon>
        <taxon>Actinomycetes</taxon>
        <taxon>Mycobacteriales</taxon>
        <taxon>Mycobacteriaceae</taxon>
        <taxon>Mycolicibacterium</taxon>
    </lineage>
</organism>
<name>A0A7I7UBR6_MYCPV</name>
<accession>A0A7I7UBR6</accession>
<dbReference type="EMBL" id="AP022599">
    <property type="protein sequence ID" value="BBY78874.1"/>
    <property type="molecule type" value="Genomic_DNA"/>
</dbReference>
<evidence type="ECO:0000259" key="1">
    <source>
        <dbReference type="Pfam" id="PF23787"/>
    </source>
</evidence>
<dbReference type="InterPro" id="IPR055596">
    <property type="entry name" value="DUF7172"/>
</dbReference>
<sequence length="214" mass="24191">MPITEYLEPYVCVDENLAVDAAGRLRLQPWSVPELVVDVRAKSSGDGPLARPWTVLPGRLMIEQQIHWHNNAPIARPLLIRVTRGPRQWWTSQPNAIQFRDRWTYAVDAEPSPPLTSSIFNGRTGSALDLGTNSVAEPLPGVQFMWTEVNSVDEWLPYPIEPNQSFSLWYRCYMWTPPPWSDNANQNSPTHAAFANWARLQLIAFPDQGSVVTG</sequence>
<dbReference type="Proteomes" id="UP000467252">
    <property type="component" value="Chromosome"/>
</dbReference>
<keyword evidence="3" id="KW-1185">Reference proteome</keyword>
<feature type="domain" description="DUF7172" evidence="1">
    <location>
        <begin position="8"/>
        <end position="209"/>
    </location>
</feature>
<protein>
    <recommendedName>
        <fullName evidence="1">DUF7172 domain-containing protein</fullName>
    </recommendedName>
</protein>
<evidence type="ECO:0000313" key="3">
    <source>
        <dbReference type="Proteomes" id="UP000467252"/>
    </source>
</evidence>
<reference evidence="2 3" key="1">
    <citation type="journal article" date="2019" name="Emerg. Microbes Infect.">
        <title>Comprehensive subspecies identification of 175 nontuberculous mycobacteria species based on 7547 genomic profiles.</title>
        <authorList>
            <person name="Matsumoto Y."/>
            <person name="Kinjo T."/>
            <person name="Motooka D."/>
            <person name="Nabeya D."/>
            <person name="Jung N."/>
            <person name="Uechi K."/>
            <person name="Horii T."/>
            <person name="Iida T."/>
            <person name="Fujita J."/>
            <person name="Nakamura S."/>
        </authorList>
    </citation>
    <scope>NUCLEOTIDE SEQUENCE [LARGE SCALE GENOMIC DNA]</scope>
    <source>
        <strain evidence="2 3">JCM 6370</strain>
    </source>
</reference>
<dbReference type="AlphaFoldDB" id="A0A7I7UBR6"/>
<gene>
    <name evidence="2" type="ORF">MPUL_00320</name>
</gene>
<proteinExistence type="predicted"/>
<dbReference type="RefSeq" id="WP_163896496.1">
    <property type="nucleotide sequence ID" value="NZ_AP022599.1"/>
</dbReference>
<evidence type="ECO:0000313" key="2">
    <source>
        <dbReference type="EMBL" id="BBY78874.1"/>
    </source>
</evidence>
<dbReference type="Pfam" id="PF23787">
    <property type="entry name" value="DUF7172"/>
    <property type="match status" value="1"/>
</dbReference>